<name>A0A543PFS8_9ACTN</name>
<accession>A0A543PFS8</accession>
<dbReference type="AlphaFoldDB" id="A0A543PFS8"/>
<evidence type="ECO:0000256" key="1">
    <source>
        <dbReference type="SAM" id="MobiDB-lite"/>
    </source>
</evidence>
<feature type="compositionally biased region" description="Basic and acidic residues" evidence="1">
    <location>
        <begin position="397"/>
        <end position="407"/>
    </location>
</feature>
<keyword evidence="2" id="KW-1133">Transmembrane helix</keyword>
<feature type="transmembrane region" description="Helical" evidence="2">
    <location>
        <begin position="58"/>
        <end position="80"/>
    </location>
</feature>
<gene>
    <name evidence="3" type="ORF">FHU33_2343</name>
</gene>
<evidence type="ECO:0008006" key="5">
    <source>
        <dbReference type="Google" id="ProtNLM"/>
    </source>
</evidence>
<dbReference type="Proteomes" id="UP000319865">
    <property type="component" value="Unassembled WGS sequence"/>
</dbReference>
<comment type="caution">
    <text evidence="3">The sequence shown here is derived from an EMBL/GenBank/DDBJ whole genome shotgun (WGS) entry which is preliminary data.</text>
</comment>
<feature type="compositionally biased region" description="Basic and acidic residues" evidence="1">
    <location>
        <begin position="974"/>
        <end position="984"/>
    </location>
</feature>
<feature type="region of interest" description="Disordered" evidence="1">
    <location>
        <begin position="397"/>
        <end position="429"/>
    </location>
</feature>
<feature type="region of interest" description="Disordered" evidence="1">
    <location>
        <begin position="974"/>
        <end position="1012"/>
    </location>
</feature>
<reference evidence="3 4" key="1">
    <citation type="submission" date="2019-06" db="EMBL/GenBank/DDBJ databases">
        <title>Sequencing the genomes of 1000 actinobacteria strains.</title>
        <authorList>
            <person name="Klenk H.-P."/>
        </authorList>
    </citation>
    <scope>NUCLEOTIDE SEQUENCE [LARGE SCALE GENOMIC DNA]</scope>
    <source>
        <strain evidence="3 4">DSM 46837</strain>
    </source>
</reference>
<evidence type="ECO:0000313" key="4">
    <source>
        <dbReference type="Proteomes" id="UP000319865"/>
    </source>
</evidence>
<protein>
    <recommendedName>
        <fullName evidence="5">NACHT domain-containing protein</fullName>
    </recommendedName>
</protein>
<dbReference type="InterPro" id="IPR027417">
    <property type="entry name" value="P-loop_NTPase"/>
</dbReference>
<evidence type="ECO:0000313" key="3">
    <source>
        <dbReference type="EMBL" id="TQN42929.1"/>
    </source>
</evidence>
<proteinExistence type="predicted"/>
<evidence type="ECO:0000256" key="2">
    <source>
        <dbReference type="SAM" id="Phobius"/>
    </source>
</evidence>
<dbReference type="EMBL" id="VFQE01000001">
    <property type="protein sequence ID" value="TQN42929.1"/>
    <property type="molecule type" value="Genomic_DNA"/>
</dbReference>
<organism evidence="3 4">
    <name type="scientific">Blastococcus colisei</name>
    <dbReference type="NCBI Taxonomy" id="1564162"/>
    <lineage>
        <taxon>Bacteria</taxon>
        <taxon>Bacillati</taxon>
        <taxon>Actinomycetota</taxon>
        <taxon>Actinomycetes</taxon>
        <taxon>Geodermatophilales</taxon>
        <taxon>Geodermatophilaceae</taxon>
        <taxon>Blastococcus</taxon>
    </lineage>
</organism>
<sequence>MATWIVAITAAILLFLWLLRAAYVALWLREPWNFPFRFNPDETCSDVGTSCGILSGFVLTWLTVGAATALFLLLRLLAVTRPYKARAVKRPSELVPTAGSIVGDIVGRDEICEVIIDDLRNSDDRRPHILLGGVGAGKTAVIVELTRILASRKAVPVPVRLRDADKGVLDFQGLARRQFLSEIEESVLSQGEAERAWRYLRKHDRIVVLADGMEEALSDQGADDDREAMVRVGIRRARRDKLPLVIASRPHDTLRGSDAAIFELEPLSKSESLGYLERRDAAGDRQRLDWIVETADIAESPIYLRITRELHDRGLLQHLTDGVKARGVNTRNLDRSALRLNLLDTWLWALIHGHLLPEIPLTRDERLVTVTLTAALAIEGLKRDSLEVKYSDVVHMKDGSGDGRSDERDDDSEESQRHSQDSDDEEEILEDEALRSRVTALLKSRDIRPVQIRLAASWASRLGLLEARGEEVRFDHSILQAYLGSLLLDEVIVSKDFRDAALRAPKRPGRELLIALVLMSRRRAGPDIGAGGLSADNPITGDDAVELARLRDLVSALVKRASRRKDNKALDMFAAALEIDSVLDAPQHHDIARSVSEAWGTFTASDQRTLEEAKIGLVRRFGDAARQIDRRAARREFSELVSPAYHALFQIGWRESASYAVRHTVAQELGVSGHGAFRQLDKDFEAALHDEIASLHDDENPDSEQWWRLRIMSAWLAPLLFGSVSPGSRGATTTAEEAQKTLGDAQKNLMEWVRRVGATPVGDRELRLPISVEVALAQGFTYAANRRRRHPYAEVEARSFLVEQAAELLKRTKFWAGQLTLLHALTLWSLPDDGVVDVDRPRNARRDKRKVAWSPDPDTRIRHWLQSAGTKRDRTADADRRSTVDRQHPFVKEAAELAILALESREPERFIWIDVFGVTSKIGSRNKQPGAPRKHNLWIPPSTGWSSLAPRAQQLVADVLLLLSLADRGQRSIDREPRLERANRPDLPPCLERERSPLDPNRSAGDASAVQPGSNCAGGCPFELCPYPPKGIQSYRAEMSEAFCRRQQTLLGRSHFRRRAAPWQGTLPEDLRRFWADMAHRARR</sequence>
<feature type="compositionally biased region" description="Basic and acidic residues" evidence="1">
    <location>
        <begin position="870"/>
        <end position="885"/>
    </location>
</feature>
<feature type="region of interest" description="Disordered" evidence="1">
    <location>
        <begin position="866"/>
        <end position="885"/>
    </location>
</feature>
<keyword evidence="4" id="KW-1185">Reference proteome</keyword>
<dbReference type="Gene3D" id="3.40.50.300">
    <property type="entry name" value="P-loop containing nucleotide triphosphate hydrolases"/>
    <property type="match status" value="1"/>
</dbReference>
<keyword evidence="2" id="KW-0472">Membrane</keyword>
<keyword evidence="2" id="KW-0812">Transmembrane</keyword>
<dbReference type="RefSeq" id="WP_142025501.1">
    <property type="nucleotide sequence ID" value="NZ_VFQE01000001.1"/>
</dbReference>
<dbReference type="OrthoDB" id="3544511at2"/>
<dbReference type="SUPFAM" id="SSF52540">
    <property type="entry name" value="P-loop containing nucleoside triphosphate hydrolases"/>
    <property type="match status" value="1"/>
</dbReference>